<gene>
    <name evidence="2" type="ORF">NWE73_13080</name>
</gene>
<feature type="signal peptide" evidence="1">
    <location>
        <begin position="1"/>
        <end position="21"/>
    </location>
</feature>
<sequence>MSLLKTVAAVLITISSLSAFAVESSSGSSAGIGNDANTRKIMNELGMGLDIAENNLRILLNKPANGTPFKSYEVSCKNQLAAAMTLLNYEMRHPGYLQGRYGKADWAQYNKVRELFEQAAEKYDFYYKDNKTSKSSSSQGTR</sequence>
<accession>A0ABT6DQ85</accession>
<dbReference type="Proteomes" id="UP001152321">
    <property type="component" value="Unassembled WGS sequence"/>
</dbReference>
<comment type="caution">
    <text evidence="2">The sequence shown here is derived from an EMBL/GenBank/DDBJ whole genome shotgun (WGS) entry which is preliminary data.</text>
</comment>
<evidence type="ECO:0000256" key="1">
    <source>
        <dbReference type="SAM" id="SignalP"/>
    </source>
</evidence>
<organism evidence="2 3">
    <name type="scientific">Bdellovibrio svalbardensis</name>
    <dbReference type="NCBI Taxonomy" id="2972972"/>
    <lineage>
        <taxon>Bacteria</taxon>
        <taxon>Pseudomonadati</taxon>
        <taxon>Bdellovibrionota</taxon>
        <taxon>Bdellovibrionia</taxon>
        <taxon>Bdellovibrionales</taxon>
        <taxon>Pseudobdellovibrionaceae</taxon>
        <taxon>Bdellovibrio</taxon>
    </lineage>
</organism>
<dbReference type="EMBL" id="JANRMI010000004">
    <property type="protein sequence ID" value="MDG0817308.1"/>
    <property type="molecule type" value="Genomic_DNA"/>
</dbReference>
<evidence type="ECO:0000313" key="2">
    <source>
        <dbReference type="EMBL" id="MDG0817308.1"/>
    </source>
</evidence>
<evidence type="ECO:0000313" key="3">
    <source>
        <dbReference type="Proteomes" id="UP001152321"/>
    </source>
</evidence>
<dbReference type="RefSeq" id="WP_277578786.1">
    <property type="nucleotide sequence ID" value="NZ_JANRMI010000004.1"/>
</dbReference>
<name>A0ABT6DQ85_9BACT</name>
<keyword evidence="3" id="KW-1185">Reference proteome</keyword>
<reference evidence="2" key="1">
    <citation type="submission" date="2022-08" db="EMBL/GenBank/DDBJ databases">
        <title>Novel Bdellovibrio Species Isolated from Svalbard: Designation Bdellovibrio svalbardensis.</title>
        <authorList>
            <person name="Mitchell R.J."/>
            <person name="Choi S.Y."/>
        </authorList>
    </citation>
    <scope>NUCLEOTIDE SEQUENCE</scope>
    <source>
        <strain evidence="2">PAP01</strain>
    </source>
</reference>
<keyword evidence="1" id="KW-0732">Signal</keyword>
<proteinExistence type="predicted"/>
<feature type="chain" id="PRO_5047295280" evidence="1">
    <location>
        <begin position="22"/>
        <end position="142"/>
    </location>
</feature>
<protein>
    <submittedName>
        <fullName evidence="2">Uncharacterized protein</fullName>
    </submittedName>
</protein>